<keyword evidence="2" id="KW-0812">Transmembrane</keyword>
<feature type="coiled-coil region" evidence="1">
    <location>
        <begin position="378"/>
        <end position="472"/>
    </location>
</feature>
<proteinExistence type="predicted"/>
<dbReference type="Pfam" id="PF13514">
    <property type="entry name" value="AAA_27"/>
    <property type="match status" value="1"/>
</dbReference>
<feature type="transmembrane region" description="Helical" evidence="2">
    <location>
        <begin position="474"/>
        <end position="492"/>
    </location>
</feature>
<keyword evidence="1" id="KW-0175">Coiled coil</keyword>
<keyword evidence="5" id="KW-1185">Reference proteome</keyword>
<evidence type="ECO:0000313" key="5">
    <source>
        <dbReference type="Proteomes" id="UP000789833"/>
    </source>
</evidence>
<accession>A0ABM8YRE3</accession>
<feature type="coiled-coil region" evidence="1">
    <location>
        <begin position="688"/>
        <end position="718"/>
    </location>
</feature>
<evidence type="ECO:0000259" key="3">
    <source>
        <dbReference type="Pfam" id="PF13514"/>
    </source>
</evidence>
<organism evidence="4 5">
    <name type="scientific">Sutcliffiella rhizosphaerae</name>
    <dbReference type="NCBI Taxonomy" id="2880967"/>
    <lineage>
        <taxon>Bacteria</taxon>
        <taxon>Bacillati</taxon>
        <taxon>Bacillota</taxon>
        <taxon>Bacilli</taxon>
        <taxon>Bacillales</taxon>
        <taxon>Bacillaceae</taxon>
        <taxon>Sutcliffiella</taxon>
    </lineage>
</organism>
<dbReference type="RefSeq" id="WP_230503233.1">
    <property type="nucleotide sequence ID" value="NZ_CAKJTJ010000023.1"/>
</dbReference>
<comment type="caution">
    <text evidence="4">The sequence shown here is derived from an EMBL/GenBank/DDBJ whole genome shotgun (WGS) entry which is preliminary data.</text>
</comment>
<dbReference type="InterPro" id="IPR027417">
    <property type="entry name" value="P-loop_NTPase"/>
</dbReference>
<dbReference type="Gene3D" id="3.40.50.300">
    <property type="entry name" value="P-loop containing nucleotide triphosphate hydrolases"/>
    <property type="match status" value="2"/>
</dbReference>
<reference evidence="4 5" key="1">
    <citation type="submission" date="2021-10" db="EMBL/GenBank/DDBJ databases">
        <authorList>
            <person name="Criscuolo A."/>
        </authorList>
    </citation>
    <scope>NUCLEOTIDE SEQUENCE [LARGE SCALE GENOMIC DNA]</scope>
    <source>
        <strain evidence="5">CIP 111883</strain>
    </source>
</reference>
<protein>
    <recommendedName>
        <fullName evidence="3">YhaN AAA domain-containing protein</fullName>
    </recommendedName>
</protein>
<sequence length="1008" mass="117743">MKIKGLHIYGFGKLEDIHINDFSEGIQICYGENEAGKSTLMAFIHAVLFGFPAKNQQELRYLPKNGSKYGGKLVVETTAGRILTIERIAGKAAGDVVVMDEQGNSSSLDEVLEGMDKTMFKGIYSFNIMDVQNLKLIDSEQLGSYLFSSGLIGSDQLYKISQQLVKEQDEIFKPNGRKPAINKLLTSMKDEQKAVQQWQQKLNQYEDLQARLHTGDEQLLIVKNKKKELEENIKYLEIMLSIQPVKDKAEQLKAQLRELKNVRSFPLDGITRLEKWQTEKNFYQSKYKKMLQDVESYEQSLLELTLDDHLFKKEEEIKKIVAERANYIHLKEKWMLLKPELEDRKKEIESLKQELSWSELCDEEIVQLDTSLATKAELKALIQLYQELSIQKKRLDDQFKVVKDELEMQEERVVELEKELLPEEEELRMKQALAEQNNEKLIQEYNITEMLMSQLKKQIEIQEKEQNSNKRNSIVFSLITLGVGIISAIYLFTQNNTFMSLLILFTFLLFTGIIFKQSQKGIGIRDLQKEYREQESKLQDLRNRINASESTLLTDDYKVTLSKQEQVKQLLQKEKLLLSQCDRAYNRIVEQFEDWGKENYAFKQKWTSWAKLRMLDHIPDTSMEEAYEKVLLLKNSISALVSIEKNNNHLQQKLEEFQFKVSYLSKEVLEVDGTLSVEDTIIHFSTLKNEISVRKLKAEQLREEIEEKKEEVAILFTHYEAANKQIEMLYEQAGAEDEEYFRINNQKNTNRLELEQELSIINGQLVHLQNAYQVKHEENKPVEVWRSEKDSSQQQLLELKNEEQKLIEERSAVQETIRHLEEEGSYSDSIQQFELSKGKLQQYARKWAVYMTAQQLLNNTMEFYRNVKLPKVLEHASSHFQFLTAGKYVCIQDNELERKLVVQQKDGTIFEPKELSQATIEQLYISIRIAVATVWSEQQKFPFIMDDSFVNFDRQRSALAISLLKSLVDNGYQIIFFTCHHHIKEELMDARNAKVFEFKSNVVAGLSS</sequence>
<feature type="domain" description="YhaN AAA" evidence="3">
    <location>
        <begin position="1"/>
        <end position="200"/>
    </location>
</feature>
<feature type="coiled-coil region" evidence="1">
    <location>
        <begin position="782"/>
        <end position="823"/>
    </location>
</feature>
<feature type="transmembrane region" description="Helical" evidence="2">
    <location>
        <begin position="498"/>
        <end position="515"/>
    </location>
</feature>
<feature type="coiled-coil region" evidence="1">
    <location>
        <begin position="181"/>
        <end position="307"/>
    </location>
</feature>
<evidence type="ECO:0000256" key="1">
    <source>
        <dbReference type="SAM" id="Coils"/>
    </source>
</evidence>
<evidence type="ECO:0000256" key="2">
    <source>
        <dbReference type="SAM" id="Phobius"/>
    </source>
</evidence>
<feature type="coiled-coil region" evidence="1">
    <location>
        <begin position="524"/>
        <end position="551"/>
    </location>
</feature>
<dbReference type="EMBL" id="CAKJTJ010000023">
    <property type="protein sequence ID" value="CAG9622544.1"/>
    <property type="molecule type" value="Genomic_DNA"/>
</dbReference>
<gene>
    <name evidence="4" type="primary">yhaN</name>
    <name evidence="4" type="ORF">BACCIP111883_03335</name>
</gene>
<evidence type="ECO:0000313" key="4">
    <source>
        <dbReference type="EMBL" id="CAG9622544.1"/>
    </source>
</evidence>
<dbReference type="Proteomes" id="UP000789833">
    <property type="component" value="Unassembled WGS sequence"/>
</dbReference>
<dbReference type="PANTHER" id="PTHR41259:SF1">
    <property type="entry name" value="DOUBLE-STRAND BREAK REPAIR RAD50 ATPASE, PUTATIVE-RELATED"/>
    <property type="match status" value="1"/>
</dbReference>
<dbReference type="InterPro" id="IPR038734">
    <property type="entry name" value="YhaN_AAA"/>
</dbReference>
<dbReference type="PANTHER" id="PTHR41259">
    <property type="entry name" value="DOUBLE-STRAND BREAK REPAIR RAD50 ATPASE, PUTATIVE-RELATED"/>
    <property type="match status" value="1"/>
</dbReference>
<dbReference type="SUPFAM" id="SSF52540">
    <property type="entry name" value="P-loop containing nucleoside triphosphate hydrolases"/>
    <property type="match status" value="1"/>
</dbReference>
<name>A0ABM8YRE3_9BACI</name>
<keyword evidence="2" id="KW-1133">Transmembrane helix</keyword>
<keyword evidence="2" id="KW-0472">Membrane</keyword>